<dbReference type="GO" id="GO:0045893">
    <property type="term" value="P:positive regulation of DNA-templated transcription"/>
    <property type="evidence" value="ECO:0007669"/>
    <property type="project" value="TreeGrafter"/>
</dbReference>
<dbReference type="PANTHER" id="PTHR31705">
    <property type="entry name" value="MEDIATOR OF RNA POLYMERASE II TRANSCRIPTION SUBUNIT 30"/>
    <property type="match status" value="1"/>
</dbReference>
<evidence type="ECO:0000256" key="5">
    <source>
        <dbReference type="ARBA" id="ARBA00023159"/>
    </source>
</evidence>
<keyword evidence="4" id="KW-0805">Transcription regulation</keyword>
<keyword evidence="10" id="KW-0175">Coiled coil</keyword>
<evidence type="ECO:0000256" key="3">
    <source>
        <dbReference type="ARBA" id="ARBA00019664"/>
    </source>
</evidence>
<dbReference type="KEGG" id="cvn:111137407"/>
<keyword evidence="12" id="KW-1185">Reference proteome</keyword>
<evidence type="ECO:0000256" key="8">
    <source>
        <dbReference type="ARBA" id="ARBA00025687"/>
    </source>
</evidence>
<dbReference type="RefSeq" id="XP_022344573.1">
    <property type="nucleotide sequence ID" value="XM_022488865.1"/>
</dbReference>
<dbReference type="Pfam" id="PF11315">
    <property type="entry name" value="Med30"/>
    <property type="match status" value="1"/>
</dbReference>
<dbReference type="InterPro" id="IPR021019">
    <property type="entry name" value="Mediator_Med30_met"/>
</dbReference>
<evidence type="ECO:0000313" key="12">
    <source>
        <dbReference type="Proteomes" id="UP000694844"/>
    </source>
</evidence>
<dbReference type="GO" id="GO:0016592">
    <property type="term" value="C:mediator complex"/>
    <property type="evidence" value="ECO:0007669"/>
    <property type="project" value="TreeGrafter"/>
</dbReference>
<dbReference type="GO" id="GO:0003712">
    <property type="term" value="F:transcription coregulator activity"/>
    <property type="evidence" value="ECO:0007669"/>
    <property type="project" value="TreeGrafter"/>
</dbReference>
<evidence type="ECO:0000256" key="2">
    <source>
        <dbReference type="ARBA" id="ARBA00010606"/>
    </source>
</evidence>
<proteinExistence type="inferred from homology"/>
<feature type="coiled-coil region" evidence="10">
    <location>
        <begin position="187"/>
        <end position="214"/>
    </location>
</feature>
<accession>A0A8B8EX57</accession>
<organism evidence="12 13">
    <name type="scientific">Crassostrea virginica</name>
    <name type="common">Eastern oyster</name>
    <dbReference type="NCBI Taxonomy" id="6565"/>
    <lineage>
        <taxon>Eukaryota</taxon>
        <taxon>Metazoa</taxon>
        <taxon>Spiralia</taxon>
        <taxon>Lophotrochozoa</taxon>
        <taxon>Mollusca</taxon>
        <taxon>Bivalvia</taxon>
        <taxon>Autobranchia</taxon>
        <taxon>Pteriomorphia</taxon>
        <taxon>Ostreida</taxon>
        <taxon>Ostreoidea</taxon>
        <taxon>Ostreidae</taxon>
        <taxon>Crassostrea</taxon>
    </lineage>
</organism>
<evidence type="ECO:0000256" key="11">
    <source>
        <dbReference type="SAM" id="MobiDB-lite"/>
    </source>
</evidence>
<evidence type="ECO:0000256" key="1">
    <source>
        <dbReference type="ARBA" id="ARBA00004123"/>
    </source>
</evidence>
<reference evidence="12" key="1">
    <citation type="submission" date="2024-06" db="UniProtKB">
        <authorList>
            <consortium name="RefSeq"/>
        </authorList>
    </citation>
    <scope>NUCLEOTIDE SEQUENCE [LARGE SCALE GENOMIC DNA]</scope>
    <source>
        <tissue evidence="14">Whole sample</tissue>
    </source>
</reference>
<dbReference type="GeneID" id="111137407"/>
<dbReference type="AlphaFoldDB" id="A0A8B8EX57"/>
<evidence type="ECO:0000256" key="4">
    <source>
        <dbReference type="ARBA" id="ARBA00023015"/>
    </source>
</evidence>
<name>A0A8B8EX57_CRAVI</name>
<gene>
    <name evidence="13 14" type="primary">LOC111137407</name>
</gene>
<dbReference type="RefSeq" id="XP_022344566.1">
    <property type="nucleotide sequence ID" value="XM_022488858.1"/>
</dbReference>
<evidence type="ECO:0000256" key="10">
    <source>
        <dbReference type="SAM" id="Coils"/>
    </source>
</evidence>
<reference evidence="13" key="2">
    <citation type="submission" date="2025-04" db="UniProtKB">
        <authorList>
            <consortium name="RefSeq"/>
        </authorList>
    </citation>
    <scope>IDENTIFICATION</scope>
    <source>
        <tissue evidence="13">Whole sample</tissue>
    </source>
</reference>
<protein>
    <recommendedName>
        <fullName evidence="3">Mediator of RNA polymerase II transcription subunit 30</fullName>
    </recommendedName>
    <alternativeName>
        <fullName evidence="9">Mediator complex subunit 30</fullName>
    </alternativeName>
</protein>
<comment type="function">
    <text evidence="8">Component of the Mediator complex, a coactivator involved in the regulated transcription of nearly all RNA polymerase II-dependent genes. Mediator functions as a bridge to convey information from gene-specific regulatory proteins to the basal RNA polymerase II transcription machinery. Mediator is recruited to promoters by direct interactions with regulatory proteins and serves as a scaffold for the assembly of a functional preinitiation complex with RNA polymerase II and the general transcription factors.</text>
</comment>
<dbReference type="OrthoDB" id="10067025at2759"/>
<feature type="region of interest" description="Disordered" evidence="11">
    <location>
        <begin position="1"/>
        <end position="66"/>
    </location>
</feature>
<sequence length="227" mass="26136">MANQQHPYGHSMMGQQYPANTMAGQQQQQSQQQGMVANQPGMMGTQQNQQGIMGHQAQTSLPQQTQQMMSPTKEINGVSMCKKGQEYVQELFQKTHDIFKYMTTKGNQLPNGIHCNPQVAQDRRTKVGEQIEQLTVLFKKIRLFYDNVNEMCPDDPEDDSLVAVVGQPFEEKFTPSADSCFKYKIGKEENREILEQLRMKNRQLKAIIDQMRTIIWEINTMIVMRKT</sequence>
<evidence type="ECO:0000256" key="9">
    <source>
        <dbReference type="ARBA" id="ARBA00031981"/>
    </source>
</evidence>
<dbReference type="Proteomes" id="UP000694844">
    <property type="component" value="Chromosome 1"/>
</dbReference>
<dbReference type="PANTHER" id="PTHR31705:SF4">
    <property type="entry name" value="MEDIATOR OF RNA POLYMERASE II TRANSCRIPTION SUBUNIT 30"/>
    <property type="match status" value="1"/>
</dbReference>
<evidence type="ECO:0000256" key="6">
    <source>
        <dbReference type="ARBA" id="ARBA00023163"/>
    </source>
</evidence>
<comment type="subcellular location">
    <subcellularLocation>
        <location evidence="1">Nucleus</location>
    </subcellularLocation>
</comment>
<feature type="compositionally biased region" description="Low complexity" evidence="11">
    <location>
        <begin position="56"/>
        <end position="66"/>
    </location>
</feature>
<feature type="compositionally biased region" description="Polar residues" evidence="11">
    <location>
        <begin position="13"/>
        <end position="24"/>
    </location>
</feature>
<evidence type="ECO:0000313" key="14">
    <source>
        <dbReference type="RefSeq" id="XP_022344573.1"/>
    </source>
</evidence>
<comment type="similarity">
    <text evidence="2">Belongs to the Mediator complex subunit 30 family.</text>
</comment>
<evidence type="ECO:0000313" key="13">
    <source>
        <dbReference type="RefSeq" id="XP_022344566.1"/>
    </source>
</evidence>
<keyword evidence="6" id="KW-0804">Transcription</keyword>
<keyword evidence="5" id="KW-0010">Activator</keyword>
<keyword evidence="7" id="KW-0539">Nucleus</keyword>
<evidence type="ECO:0000256" key="7">
    <source>
        <dbReference type="ARBA" id="ARBA00023242"/>
    </source>
</evidence>